<feature type="transmembrane region" description="Helical" evidence="5">
    <location>
        <begin position="73"/>
        <end position="92"/>
    </location>
</feature>
<evidence type="ECO:0000256" key="3">
    <source>
        <dbReference type="ARBA" id="ARBA00022989"/>
    </source>
</evidence>
<keyword evidence="2 5" id="KW-0812">Transmembrane</keyword>
<protein>
    <recommendedName>
        <fullName evidence="8">DoxX family protein</fullName>
    </recommendedName>
</protein>
<organism evidence="6 7">
    <name type="scientific">Rummeliibacillus stabekisii</name>
    <dbReference type="NCBI Taxonomy" id="241244"/>
    <lineage>
        <taxon>Bacteria</taxon>
        <taxon>Bacillati</taxon>
        <taxon>Bacillota</taxon>
        <taxon>Bacilli</taxon>
        <taxon>Bacillales</taxon>
        <taxon>Caryophanaceae</taxon>
        <taxon>Rummeliibacillus</taxon>
    </lineage>
</organism>
<dbReference type="RefSeq" id="WP_066790447.1">
    <property type="nucleotide sequence ID" value="NZ_CP014806.1"/>
</dbReference>
<keyword evidence="4 5" id="KW-0472">Membrane</keyword>
<name>A0A143HFK3_9BACL</name>
<sequence>MLRKYSAYTIQLLLSVGFMYFGYLKLTAHTMHVANFTEVFGYGKIIMYGVGALEATSGVGLLLGFWKKGFVPISSCILAALMAGAVSTHLMVGQGLDVAIKPFIFFVLSAVIFLIATREIPKV</sequence>
<dbReference type="OrthoDB" id="2455901at2"/>
<dbReference type="Pfam" id="PF13564">
    <property type="entry name" value="DoxX_2"/>
    <property type="match status" value="1"/>
</dbReference>
<reference evidence="7" key="2">
    <citation type="submission" date="2016-03" db="EMBL/GenBank/DDBJ databases">
        <authorList>
            <person name="Ploux O."/>
        </authorList>
    </citation>
    <scope>NUCLEOTIDE SEQUENCE [LARGE SCALE GENOMIC DNA]</scope>
    <source>
        <strain evidence="7">PP9</strain>
    </source>
</reference>
<evidence type="ECO:0008006" key="8">
    <source>
        <dbReference type="Google" id="ProtNLM"/>
    </source>
</evidence>
<evidence type="ECO:0000256" key="5">
    <source>
        <dbReference type="SAM" id="Phobius"/>
    </source>
</evidence>
<keyword evidence="7" id="KW-1185">Reference proteome</keyword>
<evidence type="ECO:0000313" key="6">
    <source>
        <dbReference type="EMBL" id="AMX00257.1"/>
    </source>
</evidence>
<evidence type="ECO:0000256" key="4">
    <source>
        <dbReference type="ARBA" id="ARBA00023136"/>
    </source>
</evidence>
<gene>
    <name evidence="6" type="ORF">ATY39_13065</name>
</gene>
<dbReference type="EMBL" id="CP014806">
    <property type="protein sequence ID" value="AMX00257.1"/>
    <property type="molecule type" value="Genomic_DNA"/>
</dbReference>
<evidence type="ECO:0000313" key="7">
    <source>
        <dbReference type="Proteomes" id="UP000076021"/>
    </source>
</evidence>
<dbReference type="InterPro" id="IPR032808">
    <property type="entry name" value="DoxX"/>
</dbReference>
<feature type="transmembrane region" description="Helical" evidence="5">
    <location>
        <begin position="7"/>
        <end position="25"/>
    </location>
</feature>
<proteinExistence type="predicted"/>
<accession>A0A143HFK3</accession>
<keyword evidence="3 5" id="KW-1133">Transmembrane helix</keyword>
<feature type="transmembrane region" description="Helical" evidence="5">
    <location>
        <begin position="45"/>
        <end position="66"/>
    </location>
</feature>
<dbReference type="KEGG" id="rst:ATY39_13065"/>
<feature type="transmembrane region" description="Helical" evidence="5">
    <location>
        <begin position="98"/>
        <end position="117"/>
    </location>
</feature>
<comment type="subcellular location">
    <subcellularLocation>
        <location evidence="1">Membrane</location>
        <topology evidence="1">Multi-pass membrane protein</topology>
    </subcellularLocation>
</comment>
<evidence type="ECO:0000256" key="1">
    <source>
        <dbReference type="ARBA" id="ARBA00004141"/>
    </source>
</evidence>
<reference evidence="6 7" key="1">
    <citation type="journal article" date="2016" name="Genome Announc.">
        <title>Whole-Genome Sequence of Rummeliibacillus stabekisii Strain PP9 Isolated from Antarctic Soil.</title>
        <authorList>
            <person name="da Mota F.F."/>
            <person name="Vollu R.E."/>
            <person name="Jurelevicius D."/>
            <person name="Seldin L."/>
        </authorList>
    </citation>
    <scope>NUCLEOTIDE SEQUENCE [LARGE SCALE GENOMIC DNA]</scope>
    <source>
        <strain evidence="6 7">PP9</strain>
    </source>
</reference>
<dbReference type="GO" id="GO:0016020">
    <property type="term" value="C:membrane"/>
    <property type="evidence" value="ECO:0007669"/>
    <property type="project" value="UniProtKB-SubCell"/>
</dbReference>
<evidence type="ECO:0000256" key="2">
    <source>
        <dbReference type="ARBA" id="ARBA00022692"/>
    </source>
</evidence>
<dbReference type="Proteomes" id="UP000076021">
    <property type="component" value="Chromosome"/>
</dbReference>
<dbReference type="AlphaFoldDB" id="A0A143HFK3"/>
<dbReference type="STRING" id="241244.ATY39_13065"/>